<organism evidence="7 8">
    <name type="scientific">Melioribacter roseus (strain DSM 23840 / JCM 17771 / VKM B-2668 / P3M-2)</name>
    <dbReference type="NCBI Taxonomy" id="1191523"/>
    <lineage>
        <taxon>Bacteria</taxon>
        <taxon>Pseudomonadati</taxon>
        <taxon>Ignavibacteriota</taxon>
        <taxon>Ignavibacteria</taxon>
        <taxon>Ignavibacteriales</taxon>
        <taxon>Melioribacteraceae</taxon>
        <taxon>Melioribacter</taxon>
    </lineage>
</organism>
<dbReference type="SUPFAM" id="SSF46785">
    <property type="entry name" value="Winged helix' DNA-binding domain"/>
    <property type="match status" value="1"/>
</dbReference>
<keyword evidence="8" id="KW-1185">Reference proteome</keyword>
<feature type="domain" description="O-methyltransferase C-terminal" evidence="5">
    <location>
        <begin position="126"/>
        <end position="306"/>
    </location>
</feature>
<evidence type="ECO:0000256" key="2">
    <source>
        <dbReference type="ARBA" id="ARBA00022679"/>
    </source>
</evidence>
<evidence type="ECO:0000256" key="1">
    <source>
        <dbReference type="ARBA" id="ARBA00022603"/>
    </source>
</evidence>
<dbReference type="STRING" id="1191523.MROS_0910"/>
<dbReference type="GO" id="GO:0008171">
    <property type="term" value="F:O-methyltransferase activity"/>
    <property type="evidence" value="ECO:0007669"/>
    <property type="project" value="InterPro"/>
</dbReference>
<proteinExistence type="predicted"/>
<keyword evidence="2 7" id="KW-0808">Transferase</keyword>
<dbReference type="Pfam" id="PF00891">
    <property type="entry name" value="Methyltransf_2"/>
    <property type="match status" value="1"/>
</dbReference>
<dbReference type="Pfam" id="PF08100">
    <property type="entry name" value="Dimerisation"/>
    <property type="match status" value="1"/>
</dbReference>
<keyword evidence="1 7" id="KW-0489">Methyltransferase</keyword>
<dbReference type="InterPro" id="IPR029063">
    <property type="entry name" value="SAM-dependent_MTases_sf"/>
</dbReference>
<dbReference type="PIRSF" id="PIRSF005739">
    <property type="entry name" value="O-mtase"/>
    <property type="match status" value="1"/>
</dbReference>
<gene>
    <name evidence="7" type="ordered locus">MROS_0910</name>
</gene>
<feature type="domain" description="O-methyltransferase dimerisation" evidence="6">
    <location>
        <begin position="12"/>
        <end position="87"/>
    </location>
</feature>
<dbReference type="KEGG" id="mro:MROS_0910"/>
<dbReference type="GO" id="GO:0046983">
    <property type="term" value="F:protein dimerization activity"/>
    <property type="evidence" value="ECO:0007669"/>
    <property type="project" value="InterPro"/>
</dbReference>
<dbReference type="OrthoDB" id="1117594at2"/>
<dbReference type="eggNOG" id="COG0500">
    <property type="taxonomic scope" value="Bacteria"/>
</dbReference>
<evidence type="ECO:0000313" key="8">
    <source>
        <dbReference type="Proteomes" id="UP000009011"/>
    </source>
</evidence>
<dbReference type="InterPro" id="IPR036388">
    <property type="entry name" value="WH-like_DNA-bd_sf"/>
</dbReference>
<dbReference type="RefSeq" id="WP_014855587.1">
    <property type="nucleotide sequence ID" value="NC_018178.1"/>
</dbReference>
<protein>
    <submittedName>
        <fullName evidence="7">O-methyltransferase family protein</fullName>
    </submittedName>
</protein>
<dbReference type="EMBL" id="CP003557">
    <property type="protein sequence ID" value="AFN74151.1"/>
    <property type="molecule type" value="Genomic_DNA"/>
</dbReference>
<dbReference type="InterPro" id="IPR001077">
    <property type="entry name" value="COMT_C"/>
</dbReference>
<dbReference type="PANTHER" id="PTHR43712">
    <property type="entry name" value="PUTATIVE (AFU_ORTHOLOGUE AFUA_4G14580)-RELATED"/>
    <property type="match status" value="1"/>
</dbReference>
<dbReference type="SUPFAM" id="SSF53335">
    <property type="entry name" value="S-adenosyl-L-methionine-dependent methyltransferases"/>
    <property type="match status" value="1"/>
</dbReference>
<dbReference type="PATRIC" id="fig|1191523.3.peg.962"/>
<dbReference type="AlphaFoldDB" id="I7A2J2"/>
<name>I7A2J2_MELRP</name>
<evidence type="ECO:0000256" key="3">
    <source>
        <dbReference type="ARBA" id="ARBA00022691"/>
    </source>
</evidence>
<sequence>MSEMLDKKEIDKLASSFRESRILLSAVELDLFTTLDGKLLTSKTIAEELNADESSLEILLNALCALGLLKKSKNKYFCAETASRYLSRKSGDYMANLRHTANQWRRWNNLTGIVKNGRGAVTLSGNEADREEFIAAMHYRAKPQADIISYMIDLSGVRKMLDIGGGSGAFSYAFMKRNPELKSVILDLPEIIPITKRYASEEQMTERTEFIEGDFLTADFGKNYDMVFISSIIHMNGSGQNKLLIKKSAEALAPNGFIVIRDWAMNDNLTEPPEAALFSVNMLVSTKEGRNYSEREIEEWFDNAGVRRTEKKETGFGPSLYIGFK</sequence>
<reference evidence="7 8" key="1">
    <citation type="journal article" date="2013" name="PLoS ONE">
        <title>Genomic analysis of Melioribacter roseus, facultatively anaerobic organotrophic bacterium representing a novel deep lineage within Bacteriodetes/Chlorobi group.</title>
        <authorList>
            <person name="Kadnikov V.V."/>
            <person name="Mardanov A.V."/>
            <person name="Podosokorskaya O.A."/>
            <person name="Gavrilov S.N."/>
            <person name="Kublanov I.V."/>
            <person name="Beletsky A.V."/>
            <person name="Bonch-Osmolovskaya E.A."/>
            <person name="Ravin N.V."/>
        </authorList>
    </citation>
    <scope>NUCLEOTIDE SEQUENCE [LARGE SCALE GENOMIC DNA]</scope>
    <source>
        <strain evidence="8">JCM 17771 / P3M-2</strain>
    </source>
</reference>
<evidence type="ECO:0000259" key="5">
    <source>
        <dbReference type="Pfam" id="PF00891"/>
    </source>
</evidence>
<dbReference type="PROSITE" id="PS51683">
    <property type="entry name" value="SAM_OMT_II"/>
    <property type="match status" value="1"/>
</dbReference>
<feature type="active site" description="Proton acceptor" evidence="4">
    <location>
        <position position="234"/>
    </location>
</feature>
<dbReference type="InterPro" id="IPR012967">
    <property type="entry name" value="COMT_dimerisation"/>
</dbReference>
<dbReference type="Gene3D" id="1.10.10.10">
    <property type="entry name" value="Winged helix-like DNA-binding domain superfamily/Winged helix DNA-binding domain"/>
    <property type="match status" value="1"/>
</dbReference>
<dbReference type="GO" id="GO:0032259">
    <property type="term" value="P:methylation"/>
    <property type="evidence" value="ECO:0007669"/>
    <property type="project" value="UniProtKB-KW"/>
</dbReference>
<accession>I7A2J2</accession>
<dbReference type="InterPro" id="IPR036390">
    <property type="entry name" value="WH_DNA-bd_sf"/>
</dbReference>
<evidence type="ECO:0000313" key="7">
    <source>
        <dbReference type="EMBL" id="AFN74151.1"/>
    </source>
</evidence>
<dbReference type="CDD" id="cd02440">
    <property type="entry name" value="AdoMet_MTases"/>
    <property type="match status" value="1"/>
</dbReference>
<dbReference type="Proteomes" id="UP000009011">
    <property type="component" value="Chromosome"/>
</dbReference>
<dbReference type="HOGENOM" id="CLU_005533_4_1_10"/>
<dbReference type="Gene3D" id="3.40.50.150">
    <property type="entry name" value="Vaccinia Virus protein VP39"/>
    <property type="match status" value="1"/>
</dbReference>
<dbReference type="PANTHER" id="PTHR43712:SF2">
    <property type="entry name" value="O-METHYLTRANSFERASE CICE"/>
    <property type="match status" value="1"/>
</dbReference>
<evidence type="ECO:0000256" key="4">
    <source>
        <dbReference type="PIRSR" id="PIRSR005739-1"/>
    </source>
</evidence>
<dbReference type="InterPro" id="IPR016461">
    <property type="entry name" value="COMT-like"/>
</dbReference>
<keyword evidence="3" id="KW-0949">S-adenosyl-L-methionine</keyword>
<evidence type="ECO:0000259" key="6">
    <source>
        <dbReference type="Pfam" id="PF08100"/>
    </source>
</evidence>